<proteinExistence type="inferred from homology"/>
<dbReference type="EMBL" id="CP063164">
    <property type="protein sequence ID" value="QOR63043.1"/>
    <property type="molecule type" value="Genomic_DNA"/>
</dbReference>
<dbReference type="PANTHER" id="PTHR30615">
    <property type="entry name" value="UNCHARACTERIZED PROTEIN YJBQ-RELATED"/>
    <property type="match status" value="1"/>
</dbReference>
<dbReference type="AlphaFoldDB" id="A0A7M1S6I6"/>
<gene>
    <name evidence="2" type="ORF">IMZ28_10060</name>
</gene>
<dbReference type="InterPro" id="IPR001602">
    <property type="entry name" value="UPF0047_YjbQ-like"/>
</dbReference>
<protein>
    <submittedName>
        <fullName evidence="2">YjbQ family protein</fullName>
    </submittedName>
</protein>
<comment type="similarity">
    <text evidence="1">Belongs to the UPF0047 family.</text>
</comment>
<evidence type="ECO:0000256" key="1">
    <source>
        <dbReference type="ARBA" id="ARBA00005534"/>
    </source>
</evidence>
<dbReference type="NCBIfam" id="TIGR00149">
    <property type="entry name" value="TIGR00149_YjbQ"/>
    <property type="match status" value="1"/>
</dbReference>
<dbReference type="PROSITE" id="PS01314">
    <property type="entry name" value="UPF0047"/>
    <property type="match status" value="1"/>
</dbReference>
<dbReference type="PIRSF" id="PIRSF004681">
    <property type="entry name" value="UCP004681"/>
    <property type="match status" value="1"/>
</dbReference>
<dbReference type="Proteomes" id="UP000595074">
    <property type="component" value="Chromosome"/>
</dbReference>
<reference evidence="2 3" key="1">
    <citation type="submission" date="2020-10" db="EMBL/GenBank/DDBJ databases">
        <title>The genome of sulfurovum sp.</title>
        <authorList>
            <person name="Xie S."/>
            <person name="Shao Z."/>
            <person name="Jiang L."/>
        </authorList>
    </citation>
    <scope>NUCLEOTIDE SEQUENCE [LARGE SCALE GENOMIC DNA]</scope>
    <source>
        <strain evidence="2 3">ST-419</strain>
    </source>
</reference>
<dbReference type="KEGG" id="sinu:IMZ28_10060"/>
<organism evidence="2 3">
    <name type="scientific">Sulfurovum indicum</name>
    <dbReference type="NCBI Taxonomy" id="2779528"/>
    <lineage>
        <taxon>Bacteria</taxon>
        <taxon>Pseudomonadati</taxon>
        <taxon>Campylobacterota</taxon>
        <taxon>Epsilonproteobacteria</taxon>
        <taxon>Campylobacterales</taxon>
        <taxon>Sulfurovaceae</taxon>
        <taxon>Sulfurovum</taxon>
    </lineage>
</organism>
<dbReference type="Gene3D" id="2.60.120.460">
    <property type="entry name" value="YjbQ-like"/>
    <property type="match status" value="1"/>
</dbReference>
<accession>A0A7M1S6I6</accession>
<dbReference type="SUPFAM" id="SSF111038">
    <property type="entry name" value="YjbQ-like"/>
    <property type="match status" value="1"/>
</dbReference>
<name>A0A7M1S6I6_9BACT</name>
<dbReference type="PANTHER" id="PTHR30615:SF8">
    <property type="entry name" value="UPF0047 PROTEIN C4A8.02C"/>
    <property type="match status" value="1"/>
</dbReference>
<dbReference type="Pfam" id="PF01894">
    <property type="entry name" value="YjbQ"/>
    <property type="match status" value="1"/>
</dbReference>
<dbReference type="InterPro" id="IPR035917">
    <property type="entry name" value="YjbQ-like_sf"/>
</dbReference>
<keyword evidence="3" id="KW-1185">Reference proteome</keyword>
<evidence type="ECO:0000313" key="3">
    <source>
        <dbReference type="Proteomes" id="UP000595074"/>
    </source>
</evidence>
<evidence type="ECO:0000313" key="2">
    <source>
        <dbReference type="EMBL" id="QOR63043.1"/>
    </source>
</evidence>
<sequence>MTTKQFTLTLPPLSRGMHLITEQIEAKIKGGISIGLAHLFLQHTSASLCINENIDPTVRSDAETFLNDLVPEDYPKFRHTYEGSDDMPAHLKNMFLGTSLTIPITHGKLALGTWQGIYLFEHRDHAGSRAIIITLQGD</sequence>